<gene>
    <name evidence="3" type="ORF">A3G31_10315</name>
</gene>
<feature type="transmembrane region" description="Helical" evidence="1">
    <location>
        <begin position="6"/>
        <end position="26"/>
    </location>
</feature>
<dbReference type="InterPro" id="IPR007751">
    <property type="entry name" value="DUF676_lipase-like"/>
</dbReference>
<dbReference type="Proteomes" id="UP000178082">
    <property type="component" value="Unassembled WGS sequence"/>
</dbReference>
<accession>A0A1F7SL78</accession>
<comment type="caution">
    <text evidence="3">The sequence shown here is derived from an EMBL/GenBank/DDBJ whole genome shotgun (WGS) entry which is preliminary data.</text>
</comment>
<dbReference type="STRING" id="1817883.A3G31_10315"/>
<evidence type="ECO:0000313" key="4">
    <source>
        <dbReference type="Proteomes" id="UP000178082"/>
    </source>
</evidence>
<sequence>MPVALLLIVFFFFLSFVWTISAFFFALNKKTKTSKDVKIFSKSISLFKAILLEYFSFLSIILLYPVEVFNITEKKKTHSKGIPVLLIHGYLHNSGALFPVKIRLLMDKTPNIFSISMKPTFASIKELALSVKKKVEEIILLTGCERINIVTHSMGGLVAMYYIKELGGHSRVSRCITMACPHRGTDFAKIALGKNGKEMRPGSELLCGLEEKGKELNRLVISIWSDIDNMIFPQENALLDGAENIKIENLGHVAFLFSPRVYKIIKENLI</sequence>
<dbReference type="Gene3D" id="3.40.50.1820">
    <property type="entry name" value="alpha/beta hydrolase"/>
    <property type="match status" value="1"/>
</dbReference>
<keyword evidence="1" id="KW-0472">Membrane</keyword>
<evidence type="ECO:0000259" key="2">
    <source>
        <dbReference type="Pfam" id="PF05057"/>
    </source>
</evidence>
<dbReference type="EMBL" id="MGDI01000011">
    <property type="protein sequence ID" value="OGL54542.1"/>
    <property type="molecule type" value="Genomic_DNA"/>
</dbReference>
<feature type="domain" description="DUF676" evidence="2">
    <location>
        <begin position="117"/>
        <end position="189"/>
    </location>
</feature>
<dbReference type="AlphaFoldDB" id="A0A1F7SL78"/>
<evidence type="ECO:0000313" key="3">
    <source>
        <dbReference type="EMBL" id="OGL54542.1"/>
    </source>
</evidence>
<keyword evidence="1" id="KW-1133">Transmembrane helix</keyword>
<dbReference type="SUPFAM" id="SSF53474">
    <property type="entry name" value="alpha/beta-Hydrolases"/>
    <property type="match status" value="1"/>
</dbReference>
<evidence type="ECO:0000256" key="1">
    <source>
        <dbReference type="SAM" id="Phobius"/>
    </source>
</evidence>
<protein>
    <recommendedName>
        <fullName evidence="2">DUF676 domain-containing protein</fullName>
    </recommendedName>
</protein>
<name>A0A1F7SL78_9BACT</name>
<dbReference type="PANTHER" id="PTHR37946:SF1">
    <property type="entry name" value="SLL1969 PROTEIN"/>
    <property type="match status" value="1"/>
</dbReference>
<organism evidence="3 4">
    <name type="scientific">Candidatus Schekmanbacteria bacterium RIFCSPLOWO2_12_FULL_38_15</name>
    <dbReference type="NCBI Taxonomy" id="1817883"/>
    <lineage>
        <taxon>Bacteria</taxon>
        <taxon>Candidatus Schekmaniibacteriota</taxon>
    </lineage>
</organism>
<dbReference type="Pfam" id="PF05057">
    <property type="entry name" value="DUF676"/>
    <property type="match status" value="1"/>
</dbReference>
<proteinExistence type="predicted"/>
<dbReference type="PANTHER" id="PTHR37946">
    <property type="entry name" value="SLL1969 PROTEIN"/>
    <property type="match status" value="1"/>
</dbReference>
<dbReference type="InterPro" id="IPR029058">
    <property type="entry name" value="AB_hydrolase_fold"/>
</dbReference>
<reference evidence="3 4" key="1">
    <citation type="journal article" date="2016" name="Nat. Commun.">
        <title>Thousands of microbial genomes shed light on interconnected biogeochemical processes in an aquifer system.</title>
        <authorList>
            <person name="Anantharaman K."/>
            <person name="Brown C.T."/>
            <person name="Hug L.A."/>
            <person name="Sharon I."/>
            <person name="Castelle C.J."/>
            <person name="Probst A.J."/>
            <person name="Thomas B.C."/>
            <person name="Singh A."/>
            <person name="Wilkins M.J."/>
            <person name="Karaoz U."/>
            <person name="Brodie E.L."/>
            <person name="Williams K.H."/>
            <person name="Hubbard S.S."/>
            <person name="Banfield J.F."/>
        </authorList>
    </citation>
    <scope>NUCLEOTIDE SEQUENCE [LARGE SCALE GENOMIC DNA]</scope>
</reference>
<feature type="transmembrane region" description="Helical" evidence="1">
    <location>
        <begin position="46"/>
        <end position="66"/>
    </location>
</feature>
<keyword evidence="1" id="KW-0812">Transmembrane</keyword>